<dbReference type="AlphaFoldDB" id="A0A0N0H1Y6"/>
<dbReference type="PANTHER" id="PTHR46383:SF1">
    <property type="entry name" value="ASPARTATE AMINOTRANSFERASE"/>
    <property type="match status" value="1"/>
</dbReference>
<feature type="domain" description="Aminotransferase class I/classII large" evidence="7">
    <location>
        <begin position="38"/>
        <end position="372"/>
    </location>
</feature>
<comment type="similarity">
    <text evidence="2 6">Belongs to the class-I pyridoxal-phosphate-dependent aminotransferase family.</text>
</comment>
<evidence type="ECO:0000256" key="2">
    <source>
        <dbReference type="ARBA" id="ARBA00007441"/>
    </source>
</evidence>
<dbReference type="Proteomes" id="UP000037982">
    <property type="component" value="Unassembled WGS sequence"/>
</dbReference>
<keyword evidence="3 6" id="KW-0032">Aminotransferase</keyword>
<dbReference type="InterPro" id="IPR015424">
    <property type="entry name" value="PyrdxlP-dep_Trfase"/>
</dbReference>
<comment type="caution">
    <text evidence="8">The sequence shown here is derived from an EMBL/GenBank/DDBJ whole genome shotgun (WGS) entry which is preliminary data.</text>
</comment>
<reference evidence="9" key="1">
    <citation type="submission" date="2015-07" db="EMBL/GenBank/DDBJ databases">
        <authorList>
            <person name="Ju K.-S."/>
            <person name="Doroghazi J.R."/>
            <person name="Metcalf W.W."/>
        </authorList>
    </citation>
    <scope>NUCLEOTIDE SEQUENCE [LARGE SCALE GENOMIC DNA]</scope>
    <source>
        <strain evidence="9">NRRL ISP-5002</strain>
    </source>
</reference>
<evidence type="ECO:0000259" key="7">
    <source>
        <dbReference type="Pfam" id="PF00155"/>
    </source>
</evidence>
<sequence length="424" mass="44256">MTTTHSACSVHSAALAIDDAVRARREAGHDVLHLGFGEAGLPVAPGLAEALADAHLRNGYGSVAGSPHARTAAAGWFVRRGLPTEPEHILFAPGSKPLLFALLAAIGGDVVLPCPAWVSYAAQAALFGRRVISVPVPSEAGGIPDPDLLDQALRQAKADGARPGVLILTIPDNPTGTIAPTEHVKAVCAIAERHGLALISDEIYAELSHHGTAPSPVQHLPDRTVVTTGLSKSLALGGWRIGLVRTPAGRWGRRLQQEVTGIASEIWSSLAAPMQAVATHALSDPPDVTAHIAAARRLHACIAADVHTRLAAAGAHCRPPQAGFYLYPDFAPAREALRTQGITTGTDLATTLLDRHGIATLPGSAFGEPDAALTLRVATSLLYGATPQQRHTALTTEEPQTLPWIAPALHRLSSALGEILNVTR</sequence>
<keyword evidence="4 6" id="KW-0808">Transferase</keyword>
<dbReference type="InterPro" id="IPR004838">
    <property type="entry name" value="NHTrfase_class1_PyrdxlP-BS"/>
</dbReference>
<dbReference type="RefSeq" id="WP_053923426.1">
    <property type="nucleotide sequence ID" value="NZ_LGKG01000079.1"/>
</dbReference>
<dbReference type="Pfam" id="PF00155">
    <property type="entry name" value="Aminotran_1_2"/>
    <property type="match status" value="1"/>
</dbReference>
<evidence type="ECO:0000256" key="6">
    <source>
        <dbReference type="RuleBase" id="RU000481"/>
    </source>
</evidence>
<dbReference type="InterPro" id="IPR004839">
    <property type="entry name" value="Aminotransferase_I/II_large"/>
</dbReference>
<keyword evidence="5" id="KW-0663">Pyridoxal phosphate</keyword>
<gene>
    <name evidence="8" type="ORF">ADL29_10675</name>
</gene>
<comment type="cofactor">
    <cofactor evidence="1 6">
        <name>pyridoxal 5'-phosphate</name>
        <dbReference type="ChEBI" id="CHEBI:597326"/>
    </cofactor>
</comment>
<organism evidence="8 9">
    <name type="scientific">Streptomyces chattanoogensis</name>
    <dbReference type="NCBI Taxonomy" id="66876"/>
    <lineage>
        <taxon>Bacteria</taxon>
        <taxon>Bacillati</taxon>
        <taxon>Actinomycetota</taxon>
        <taxon>Actinomycetes</taxon>
        <taxon>Kitasatosporales</taxon>
        <taxon>Streptomycetaceae</taxon>
        <taxon>Streptomyces</taxon>
    </lineage>
</organism>
<evidence type="ECO:0000313" key="8">
    <source>
        <dbReference type="EMBL" id="KPC64650.1"/>
    </source>
</evidence>
<dbReference type="InterPro" id="IPR015422">
    <property type="entry name" value="PyrdxlP-dep_Trfase_small"/>
</dbReference>
<name>A0A0N0H1Y6_9ACTN</name>
<dbReference type="CDD" id="cd00609">
    <property type="entry name" value="AAT_like"/>
    <property type="match status" value="1"/>
</dbReference>
<dbReference type="PANTHER" id="PTHR46383">
    <property type="entry name" value="ASPARTATE AMINOTRANSFERASE"/>
    <property type="match status" value="1"/>
</dbReference>
<dbReference type="SUPFAM" id="SSF53383">
    <property type="entry name" value="PLP-dependent transferases"/>
    <property type="match status" value="1"/>
</dbReference>
<dbReference type="PATRIC" id="fig|66876.3.peg.2322"/>
<evidence type="ECO:0000256" key="1">
    <source>
        <dbReference type="ARBA" id="ARBA00001933"/>
    </source>
</evidence>
<dbReference type="EC" id="2.6.1.-" evidence="6"/>
<protein>
    <recommendedName>
        <fullName evidence="6">Aminotransferase</fullName>
        <ecNumber evidence="6">2.6.1.-</ecNumber>
    </recommendedName>
</protein>
<evidence type="ECO:0000256" key="4">
    <source>
        <dbReference type="ARBA" id="ARBA00022679"/>
    </source>
</evidence>
<dbReference type="GO" id="GO:0030170">
    <property type="term" value="F:pyridoxal phosphate binding"/>
    <property type="evidence" value="ECO:0007669"/>
    <property type="project" value="InterPro"/>
</dbReference>
<dbReference type="GO" id="GO:0008483">
    <property type="term" value="F:transaminase activity"/>
    <property type="evidence" value="ECO:0007669"/>
    <property type="project" value="UniProtKB-KW"/>
</dbReference>
<evidence type="ECO:0000256" key="3">
    <source>
        <dbReference type="ARBA" id="ARBA00022576"/>
    </source>
</evidence>
<dbReference type="EMBL" id="LGKG01000079">
    <property type="protein sequence ID" value="KPC64650.1"/>
    <property type="molecule type" value="Genomic_DNA"/>
</dbReference>
<evidence type="ECO:0000256" key="5">
    <source>
        <dbReference type="ARBA" id="ARBA00022898"/>
    </source>
</evidence>
<dbReference type="Gene3D" id="3.90.1150.10">
    <property type="entry name" value="Aspartate Aminotransferase, domain 1"/>
    <property type="match status" value="1"/>
</dbReference>
<proteinExistence type="inferred from homology"/>
<evidence type="ECO:0000313" key="9">
    <source>
        <dbReference type="Proteomes" id="UP000037982"/>
    </source>
</evidence>
<dbReference type="InterPro" id="IPR050596">
    <property type="entry name" value="AspAT/PAT-like"/>
</dbReference>
<keyword evidence="9" id="KW-1185">Reference proteome</keyword>
<dbReference type="GO" id="GO:0006520">
    <property type="term" value="P:amino acid metabolic process"/>
    <property type="evidence" value="ECO:0007669"/>
    <property type="project" value="InterPro"/>
</dbReference>
<dbReference type="Gene3D" id="3.40.640.10">
    <property type="entry name" value="Type I PLP-dependent aspartate aminotransferase-like (Major domain)"/>
    <property type="match status" value="1"/>
</dbReference>
<accession>A0A0N0H1Y6</accession>
<dbReference type="InterPro" id="IPR015421">
    <property type="entry name" value="PyrdxlP-dep_Trfase_major"/>
</dbReference>
<dbReference type="PROSITE" id="PS00105">
    <property type="entry name" value="AA_TRANSFER_CLASS_1"/>
    <property type="match status" value="1"/>
</dbReference>